<accession>A0ABS2DFQ6</accession>
<organism evidence="2 3">
    <name type="scientific">Bacillus suaedaesalsae</name>
    <dbReference type="NCBI Taxonomy" id="2810349"/>
    <lineage>
        <taxon>Bacteria</taxon>
        <taxon>Bacillati</taxon>
        <taxon>Bacillota</taxon>
        <taxon>Bacilli</taxon>
        <taxon>Bacillales</taxon>
        <taxon>Bacillaceae</taxon>
        <taxon>Bacillus</taxon>
    </lineage>
</organism>
<keyword evidence="3" id="KW-1185">Reference proteome</keyword>
<gene>
    <name evidence="2" type="ORF">JR050_06365</name>
</gene>
<keyword evidence="1" id="KW-0472">Membrane</keyword>
<dbReference type="EMBL" id="JAFELM010000021">
    <property type="protein sequence ID" value="MBM6617298.1"/>
    <property type="molecule type" value="Genomic_DNA"/>
</dbReference>
<keyword evidence="1" id="KW-0812">Transmembrane</keyword>
<feature type="transmembrane region" description="Helical" evidence="1">
    <location>
        <begin position="80"/>
        <end position="100"/>
    </location>
</feature>
<evidence type="ECO:0000313" key="3">
    <source>
        <dbReference type="Proteomes" id="UP001518925"/>
    </source>
</evidence>
<dbReference type="InterPro" id="IPR007395">
    <property type="entry name" value="Zn_peptidase_2"/>
</dbReference>
<evidence type="ECO:0000256" key="1">
    <source>
        <dbReference type="SAM" id="Phobius"/>
    </source>
</evidence>
<keyword evidence="1" id="KW-1133">Transmembrane helix</keyword>
<dbReference type="Proteomes" id="UP001518925">
    <property type="component" value="Unassembled WGS sequence"/>
</dbReference>
<dbReference type="RefSeq" id="WP_204202676.1">
    <property type="nucleotide sequence ID" value="NZ_JAFELM010000021.1"/>
</dbReference>
<feature type="transmembrane region" description="Helical" evidence="1">
    <location>
        <begin position="106"/>
        <end position="124"/>
    </location>
</feature>
<protein>
    <submittedName>
        <fullName evidence="2">Zinc metallopeptidase</fullName>
    </submittedName>
</protein>
<dbReference type="Pfam" id="PF04298">
    <property type="entry name" value="Zn_peptidase_2"/>
    <property type="match status" value="1"/>
</dbReference>
<reference evidence="2 3" key="1">
    <citation type="submission" date="2021-02" db="EMBL/GenBank/DDBJ databases">
        <title>Bacillus sp. RD4P76, an endophyte from a halophyte.</title>
        <authorList>
            <person name="Sun J.-Q."/>
        </authorList>
    </citation>
    <scope>NUCLEOTIDE SEQUENCE [LARGE SCALE GENOMIC DNA]</scope>
    <source>
        <strain evidence="2 3">RD4P76</strain>
    </source>
</reference>
<proteinExistence type="predicted"/>
<feature type="transmembrane region" description="Helical" evidence="1">
    <location>
        <begin position="180"/>
        <end position="199"/>
    </location>
</feature>
<sequence length="201" mass="23226">MLTGKRFAEELLRILDIQKEESEDGKFSETFFKVNGTSKIILRRDSTETSSIVIAAHEVGHFINNRNNFMKYLAFKWSGLFLGGIVIFSLIMVLLNQFFFRIPLSILITSFSLSFLCSFLFSYIKLSDEFEANKEALKLLNTFADEIFLNTQDSRSWSSISSEAKDQLQKGTQKYKESNFIIFILGLLPTILYFFIKIFPL</sequence>
<evidence type="ECO:0000313" key="2">
    <source>
        <dbReference type="EMBL" id="MBM6617298.1"/>
    </source>
</evidence>
<name>A0ABS2DFQ6_9BACI</name>
<comment type="caution">
    <text evidence="2">The sequence shown here is derived from an EMBL/GenBank/DDBJ whole genome shotgun (WGS) entry which is preliminary data.</text>
</comment>